<proteinExistence type="inferred from homology"/>
<keyword evidence="3 6" id="KW-1133">Transmembrane helix</keyword>
<comment type="subcellular location">
    <subcellularLocation>
        <location evidence="1">Membrane</location>
        <topology evidence="1">Multi-pass membrane protein</topology>
    </subcellularLocation>
</comment>
<protein>
    <recommendedName>
        <fullName evidence="7">Rhodopsin domain-containing protein</fullName>
    </recommendedName>
</protein>
<dbReference type="PANTHER" id="PTHR33048">
    <property type="entry name" value="PTH11-LIKE INTEGRAL MEMBRANE PROTEIN (AFU_ORTHOLOGUE AFUA_5G11245)"/>
    <property type="match status" value="1"/>
</dbReference>
<feature type="non-terminal residue" evidence="8">
    <location>
        <position position="1"/>
    </location>
</feature>
<feature type="domain" description="Rhodopsin" evidence="7">
    <location>
        <begin position="27"/>
        <end position="274"/>
    </location>
</feature>
<dbReference type="Pfam" id="PF20684">
    <property type="entry name" value="Fung_rhodopsin"/>
    <property type="match status" value="1"/>
</dbReference>
<keyword evidence="4 6" id="KW-0472">Membrane</keyword>
<evidence type="ECO:0000256" key="1">
    <source>
        <dbReference type="ARBA" id="ARBA00004141"/>
    </source>
</evidence>
<dbReference type="GO" id="GO:0016020">
    <property type="term" value="C:membrane"/>
    <property type="evidence" value="ECO:0007669"/>
    <property type="project" value="UniProtKB-SubCell"/>
</dbReference>
<gene>
    <name evidence="8" type="ORF">BU16DRAFT_426053</name>
</gene>
<dbReference type="EMBL" id="MU004182">
    <property type="protein sequence ID" value="KAF2501933.1"/>
    <property type="molecule type" value="Genomic_DNA"/>
</dbReference>
<name>A0A6A6RDX3_9PEZI</name>
<evidence type="ECO:0000256" key="2">
    <source>
        <dbReference type="ARBA" id="ARBA00022692"/>
    </source>
</evidence>
<reference evidence="8" key="1">
    <citation type="journal article" date="2020" name="Stud. Mycol.">
        <title>101 Dothideomycetes genomes: a test case for predicting lifestyles and emergence of pathogens.</title>
        <authorList>
            <person name="Haridas S."/>
            <person name="Albert R."/>
            <person name="Binder M."/>
            <person name="Bloem J."/>
            <person name="Labutti K."/>
            <person name="Salamov A."/>
            <person name="Andreopoulos B."/>
            <person name="Baker S."/>
            <person name="Barry K."/>
            <person name="Bills G."/>
            <person name="Bluhm B."/>
            <person name="Cannon C."/>
            <person name="Castanera R."/>
            <person name="Culley D."/>
            <person name="Daum C."/>
            <person name="Ezra D."/>
            <person name="Gonzalez J."/>
            <person name="Henrissat B."/>
            <person name="Kuo A."/>
            <person name="Liang C."/>
            <person name="Lipzen A."/>
            <person name="Lutzoni F."/>
            <person name="Magnuson J."/>
            <person name="Mondo S."/>
            <person name="Nolan M."/>
            <person name="Ohm R."/>
            <person name="Pangilinan J."/>
            <person name="Park H.-J."/>
            <person name="Ramirez L."/>
            <person name="Alfaro M."/>
            <person name="Sun H."/>
            <person name="Tritt A."/>
            <person name="Yoshinaga Y."/>
            <person name="Zwiers L.-H."/>
            <person name="Turgeon B."/>
            <person name="Goodwin S."/>
            <person name="Spatafora J."/>
            <person name="Crous P."/>
            <person name="Grigoriev I."/>
        </authorList>
    </citation>
    <scope>NUCLEOTIDE SEQUENCE</scope>
    <source>
        <strain evidence="8">CBS 269.34</strain>
    </source>
</reference>
<feature type="transmembrane region" description="Helical" evidence="6">
    <location>
        <begin position="175"/>
        <end position="199"/>
    </location>
</feature>
<evidence type="ECO:0000259" key="7">
    <source>
        <dbReference type="Pfam" id="PF20684"/>
    </source>
</evidence>
<evidence type="ECO:0000256" key="4">
    <source>
        <dbReference type="ARBA" id="ARBA00023136"/>
    </source>
</evidence>
<evidence type="ECO:0000256" key="3">
    <source>
        <dbReference type="ARBA" id="ARBA00022989"/>
    </source>
</evidence>
<organism evidence="8 9">
    <name type="scientific">Lophium mytilinum</name>
    <dbReference type="NCBI Taxonomy" id="390894"/>
    <lineage>
        <taxon>Eukaryota</taxon>
        <taxon>Fungi</taxon>
        <taxon>Dikarya</taxon>
        <taxon>Ascomycota</taxon>
        <taxon>Pezizomycotina</taxon>
        <taxon>Dothideomycetes</taxon>
        <taxon>Pleosporomycetidae</taxon>
        <taxon>Mytilinidiales</taxon>
        <taxon>Mytilinidiaceae</taxon>
        <taxon>Lophium</taxon>
    </lineage>
</organism>
<feature type="transmembrane region" description="Helical" evidence="6">
    <location>
        <begin position="42"/>
        <end position="61"/>
    </location>
</feature>
<feature type="transmembrane region" description="Helical" evidence="6">
    <location>
        <begin position="131"/>
        <end position="155"/>
    </location>
</feature>
<dbReference type="Proteomes" id="UP000799750">
    <property type="component" value="Unassembled WGS sequence"/>
</dbReference>
<dbReference type="InterPro" id="IPR052337">
    <property type="entry name" value="SAT4-like"/>
</dbReference>
<dbReference type="OrthoDB" id="10017208at2759"/>
<keyword evidence="9" id="KW-1185">Reference proteome</keyword>
<feature type="transmembrane region" description="Helical" evidence="6">
    <location>
        <begin position="211"/>
        <end position="231"/>
    </location>
</feature>
<dbReference type="PANTHER" id="PTHR33048:SF47">
    <property type="entry name" value="INTEGRAL MEMBRANE PROTEIN-RELATED"/>
    <property type="match status" value="1"/>
</dbReference>
<feature type="transmembrane region" description="Helical" evidence="6">
    <location>
        <begin position="251"/>
        <end position="270"/>
    </location>
</feature>
<evidence type="ECO:0000256" key="6">
    <source>
        <dbReference type="SAM" id="Phobius"/>
    </source>
</evidence>
<accession>A0A6A6RDX3</accession>
<evidence type="ECO:0000256" key="5">
    <source>
        <dbReference type="ARBA" id="ARBA00038359"/>
    </source>
</evidence>
<comment type="similarity">
    <text evidence="5">Belongs to the SAT4 family.</text>
</comment>
<sequence>GLTEMGLRTIIITVVFSFLATVAVLGRFWARYLNAITPLLEDWLVVGGVIVNWGYAAGNIVSANAKPSVAYNGLGVQVADLVAAGKSNQLENQLKLLIANQVTYAIALGLVKTSILLSLKRIFNVFRVFRIIANCAIVFCICWALQTILIAFLICRPLSYNWDQVNKSGTCGNTTVAYVSIGVVDVISDIIIFVLPMPLINGLKMRKSSKLATMAIFTLGLFTVAAGVVRTAMILHTRFSPNDLEGPTQNLIWASVEPSVAIIVACLLVIRPLL</sequence>
<evidence type="ECO:0000313" key="8">
    <source>
        <dbReference type="EMBL" id="KAF2501933.1"/>
    </source>
</evidence>
<feature type="non-terminal residue" evidence="8">
    <location>
        <position position="274"/>
    </location>
</feature>
<feature type="transmembrane region" description="Helical" evidence="6">
    <location>
        <begin position="98"/>
        <end position="119"/>
    </location>
</feature>
<dbReference type="InterPro" id="IPR049326">
    <property type="entry name" value="Rhodopsin_dom_fungi"/>
</dbReference>
<evidence type="ECO:0000313" key="9">
    <source>
        <dbReference type="Proteomes" id="UP000799750"/>
    </source>
</evidence>
<feature type="transmembrane region" description="Helical" evidence="6">
    <location>
        <begin position="6"/>
        <end position="30"/>
    </location>
</feature>
<dbReference type="AlphaFoldDB" id="A0A6A6RDX3"/>
<keyword evidence="2 6" id="KW-0812">Transmembrane</keyword>